<dbReference type="EMBL" id="CP000155">
    <property type="protein sequence ID" value="ABC32272.1"/>
    <property type="molecule type" value="Genomic_DNA"/>
</dbReference>
<dbReference type="RefSeq" id="WP_011395272.1">
    <property type="nucleotide sequence ID" value="NC_007645.1"/>
</dbReference>
<dbReference type="KEGG" id="hch:HCH_05614"/>
<dbReference type="InterPro" id="IPR009057">
    <property type="entry name" value="Homeodomain-like_sf"/>
</dbReference>
<dbReference type="EMBL" id="CP000155">
    <property type="protein sequence ID" value="ABC28199.1"/>
    <property type="molecule type" value="Genomic_DNA"/>
</dbReference>
<dbReference type="KEGG" id="hch:HCH_01332"/>
<keyword evidence="3" id="KW-1185">Reference proteome</keyword>
<protein>
    <submittedName>
        <fullName evidence="2">Transposase and inactivated derivatives</fullName>
    </submittedName>
</protein>
<proteinExistence type="predicted"/>
<sequence length="132" mass="15373">MKYVNHLKPAEIKTLTDGFRYSPSSRFRIRCHAILLSNKGYKIDKIADIIDFHRNTISIWIEQWESMGICGLISDASPGRPPIYTEQEQEKVCKWIDEQPQQLRDVQVRLEKETGKSASLETVKRNLKKIKV</sequence>
<accession>Q2SAQ2</accession>
<dbReference type="Proteomes" id="UP000000238">
    <property type="component" value="Chromosome"/>
</dbReference>
<dbReference type="STRING" id="349521.HCH_01332"/>
<evidence type="ECO:0000313" key="1">
    <source>
        <dbReference type="EMBL" id="ABC28199.1"/>
    </source>
</evidence>
<evidence type="ECO:0000313" key="2">
    <source>
        <dbReference type="EMBL" id="ABC32272.1"/>
    </source>
</evidence>
<dbReference type="Pfam" id="PF13565">
    <property type="entry name" value="HTH_32"/>
    <property type="match status" value="1"/>
</dbReference>
<organism evidence="2 3">
    <name type="scientific">Hahella chejuensis (strain KCTC 2396)</name>
    <dbReference type="NCBI Taxonomy" id="349521"/>
    <lineage>
        <taxon>Bacteria</taxon>
        <taxon>Pseudomonadati</taxon>
        <taxon>Pseudomonadota</taxon>
        <taxon>Gammaproteobacteria</taxon>
        <taxon>Oceanospirillales</taxon>
        <taxon>Hahellaceae</taxon>
        <taxon>Hahella</taxon>
    </lineage>
</organism>
<gene>
    <name evidence="1" type="ordered locus">HCH_01332</name>
    <name evidence="2" type="ordered locus">HCH_05614</name>
</gene>
<dbReference type="AlphaFoldDB" id="Q2SAQ2"/>
<dbReference type="SUPFAM" id="SSF46689">
    <property type="entry name" value="Homeodomain-like"/>
    <property type="match status" value="1"/>
</dbReference>
<evidence type="ECO:0000313" key="3">
    <source>
        <dbReference type="Proteomes" id="UP000000238"/>
    </source>
</evidence>
<dbReference type="HOGENOM" id="CLU_124928_1_0_6"/>
<name>Q2SAQ2_HAHCH</name>
<reference evidence="2 3" key="1">
    <citation type="journal article" date="2005" name="Nucleic Acids Res.">
        <title>Genomic blueprint of Hahella chejuensis, a marine microbe producing an algicidal agent.</title>
        <authorList>
            <person name="Jeong H."/>
            <person name="Yim J.H."/>
            <person name="Lee C."/>
            <person name="Choi S.-H."/>
            <person name="Park Y.K."/>
            <person name="Yoon S.H."/>
            <person name="Hur C.-G."/>
            <person name="Kang H.-Y."/>
            <person name="Kim D."/>
            <person name="Lee H.H."/>
            <person name="Park K.H."/>
            <person name="Park S.-H."/>
            <person name="Park H.-S."/>
            <person name="Lee H.K."/>
            <person name="Oh T.K."/>
            <person name="Kim J.F."/>
        </authorList>
    </citation>
    <scope>NUCLEOTIDE SEQUENCE [LARGE SCALE GENOMIC DNA]</scope>
    <source>
        <strain evidence="2 3">KCTC 2396</strain>
    </source>
</reference>
<dbReference type="OrthoDB" id="6198636at2"/>
<dbReference type="eggNOG" id="COG3415">
    <property type="taxonomic scope" value="Bacteria"/>
</dbReference>